<dbReference type="EMBL" id="VFOV01000001">
    <property type="protein sequence ID" value="TQL69338.1"/>
    <property type="molecule type" value="Genomic_DNA"/>
</dbReference>
<evidence type="ECO:0000313" key="1">
    <source>
        <dbReference type="EMBL" id="TQL69338.1"/>
    </source>
</evidence>
<evidence type="ECO:0000313" key="2">
    <source>
        <dbReference type="Proteomes" id="UP000320209"/>
    </source>
</evidence>
<sequence length="162" mass="16607">MESLVRQVGPALVRVPYVTSTRALPRLSRRAALGLAAVTPLTASACSAAKVLDPVKAPPPSTPPAPVNPDQSVIDSTVAAILGADKGAPEAFVRLHRVHIEALGPSKDVAAAGSNRRWQDRQVALVATLTAAAGRAADPKLITLLASAAAAQQQVLHGRGLV</sequence>
<dbReference type="Proteomes" id="UP000320209">
    <property type="component" value="Unassembled WGS sequence"/>
</dbReference>
<keyword evidence="2" id="KW-1185">Reference proteome</keyword>
<dbReference type="AlphaFoldDB" id="A0A543A9P6"/>
<protein>
    <submittedName>
        <fullName evidence="1">Uncharacterized protein</fullName>
    </submittedName>
</protein>
<comment type="caution">
    <text evidence="1">The sequence shown here is derived from an EMBL/GenBank/DDBJ whole genome shotgun (WGS) entry which is preliminary data.</text>
</comment>
<accession>A0A543A9P6</accession>
<gene>
    <name evidence="1" type="ORF">FB381_3243</name>
</gene>
<proteinExistence type="predicted"/>
<reference evidence="1 2" key="1">
    <citation type="submission" date="2019-06" db="EMBL/GenBank/DDBJ databases">
        <title>Sequencing the genomes of 1000 actinobacteria strains.</title>
        <authorList>
            <person name="Klenk H.-P."/>
        </authorList>
    </citation>
    <scope>NUCLEOTIDE SEQUENCE [LARGE SCALE GENOMIC DNA]</scope>
    <source>
        <strain evidence="1 2">DSM 25218</strain>
    </source>
</reference>
<name>A0A543A9P6_9ACTN</name>
<organism evidence="1 2">
    <name type="scientific">Nocardioides albertanoniae</name>
    <dbReference type="NCBI Taxonomy" id="1175486"/>
    <lineage>
        <taxon>Bacteria</taxon>
        <taxon>Bacillati</taxon>
        <taxon>Actinomycetota</taxon>
        <taxon>Actinomycetes</taxon>
        <taxon>Propionibacteriales</taxon>
        <taxon>Nocardioidaceae</taxon>
        <taxon>Nocardioides</taxon>
    </lineage>
</organism>